<proteinExistence type="predicted"/>
<evidence type="ECO:0000313" key="2">
    <source>
        <dbReference type="Proteomes" id="UP000799441"/>
    </source>
</evidence>
<accession>A0A9P4Q6G5</accession>
<dbReference type="AlphaFoldDB" id="A0A9P4Q6G5"/>
<comment type="caution">
    <text evidence="1">The sequence shown here is derived from an EMBL/GenBank/DDBJ whole genome shotgun (WGS) entry which is preliminary data.</text>
</comment>
<dbReference type="Proteomes" id="UP000799441">
    <property type="component" value="Unassembled WGS sequence"/>
</dbReference>
<organism evidence="1 2">
    <name type="scientific">Polychaeton citri CBS 116435</name>
    <dbReference type="NCBI Taxonomy" id="1314669"/>
    <lineage>
        <taxon>Eukaryota</taxon>
        <taxon>Fungi</taxon>
        <taxon>Dikarya</taxon>
        <taxon>Ascomycota</taxon>
        <taxon>Pezizomycotina</taxon>
        <taxon>Dothideomycetes</taxon>
        <taxon>Dothideomycetidae</taxon>
        <taxon>Capnodiales</taxon>
        <taxon>Capnodiaceae</taxon>
        <taxon>Polychaeton</taxon>
    </lineage>
</organism>
<sequence length="110" mass="11724">MCYAHLTLSHCTAAATRVWEACHPLSDLMPCLAHLQIAAAVAFLLCCSSPSYQGCGPIAQRGTRLSPSHPHPGPCICCIPAFTGVSQRHRAPALGVRLRQDMAWGDACVL</sequence>
<protein>
    <submittedName>
        <fullName evidence="1">Uncharacterized protein</fullName>
    </submittedName>
</protein>
<keyword evidence="2" id="KW-1185">Reference proteome</keyword>
<reference evidence="1" key="1">
    <citation type="journal article" date="2020" name="Stud. Mycol.">
        <title>101 Dothideomycetes genomes: a test case for predicting lifestyles and emergence of pathogens.</title>
        <authorList>
            <person name="Haridas S."/>
            <person name="Albert R."/>
            <person name="Binder M."/>
            <person name="Bloem J."/>
            <person name="Labutti K."/>
            <person name="Salamov A."/>
            <person name="Andreopoulos B."/>
            <person name="Baker S."/>
            <person name="Barry K."/>
            <person name="Bills G."/>
            <person name="Bluhm B."/>
            <person name="Cannon C."/>
            <person name="Castanera R."/>
            <person name="Culley D."/>
            <person name="Daum C."/>
            <person name="Ezra D."/>
            <person name="Gonzalez J."/>
            <person name="Henrissat B."/>
            <person name="Kuo A."/>
            <person name="Liang C."/>
            <person name="Lipzen A."/>
            <person name="Lutzoni F."/>
            <person name="Magnuson J."/>
            <person name="Mondo S."/>
            <person name="Nolan M."/>
            <person name="Ohm R."/>
            <person name="Pangilinan J."/>
            <person name="Park H.-J."/>
            <person name="Ramirez L."/>
            <person name="Alfaro M."/>
            <person name="Sun H."/>
            <person name="Tritt A."/>
            <person name="Yoshinaga Y."/>
            <person name="Zwiers L.-H."/>
            <person name="Turgeon B."/>
            <person name="Goodwin S."/>
            <person name="Spatafora J."/>
            <person name="Crous P."/>
            <person name="Grigoriev I."/>
        </authorList>
    </citation>
    <scope>NUCLEOTIDE SEQUENCE</scope>
    <source>
        <strain evidence="1">CBS 116435</strain>
    </source>
</reference>
<evidence type="ECO:0000313" key="1">
    <source>
        <dbReference type="EMBL" id="KAF2720188.1"/>
    </source>
</evidence>
<dbReference type="EMBL" id="MU003802">
    <property type="protein sequence ID" value="KAF2720188.1"/>
    <property type="molecule type" value="Genomic_DNA"/>
</dbReference>
<gene>
    <name evidence="1" type="ORF">K431DRAFT_96187</name>
</gene>
<name>A0A9P4Q6G5_9PEZI</name>